<dbReference type="Proteomes" id="UP000095463">
    <property type="component" value="Unassembled WGS sequence"/>
</dbReference>
<reference evidence="2 3" key="1">
    <citation type="journal article" date="2015" name="Genome Announc.">
        <title>Genome Assemblies of Three Soil-Associated Devosia species: D. insulae, D. limi, and D. soli.</title>
        <authorList>
            <person name="Hassan Y.I."/>
            <person name="Lepp D."/>
            <person name="Zhou T."/>
        </authorList>
    </citation>
    <scope>NUCLEOTIDE SEQUENCE [LARGE SCALE GENOMIC DNA]</scope>
    <source>
        <strain evidence="2 3">DS-56</strain>
    </source>
</reference>
<evidence type="ECO:0008006" key="4">
    <source>
        <dbReference type="Google" id="ProtNLM"/>
    </source>
</evidence>
<keyword evidence="1" id="KW-0812">Transmembrane</keyword>
<evidence type="ECO:0000313" key="2">
    <source>
        <dbReference type="EMBL" id="OEO28728.1"/>
    </source>
</evidence>
<proteinExistence type="predicted"/>
<feature type="transmembrane region" description="Helical" evidence="1">
    <location>
        <begin position="144"/>
        <end position="166"/>
    </location>
</feature>
<feature type="transmembrane region" description="Helical" evidence="1">
    <location>
        <begin position="25"/>
        <end position="48"/>
    </location>
</feature>
<gene>
    <name evidence="2" type="ORF">VW23_003355</name>
</gene>
<protein>
    <recommendedName>
        <fullName evidence="4">Pentapeptide repeat-containing protein</fullName>
    </recommendedName>
</protein>
<accession>A0A1E5XJF7</accession>
<dbReference type="PANTHER" id="PTHR14136:SF17">
    <property type="entry name" value="BTB_POZ DOMAIN-CONTAINING PROTEIN KCTD9"/>
    <property type="match status" value="1"/>
</dbReference>
<keyword evidence="3" id="KW-1185">Reference proteome</keyword>
<dbReference type="InterPro" id="IPR051082">
    <property type="entry name" value="Pentapeptide-BTB/POZ_domain"/>
</dbReference>
<dbReference type="Gene3D" id="2.160.20.80">
    <property type="entry name" value="E3 ubiquitin-protein ligase SopA"/>
    <property type="match status" value="2"/>
</dbReference>
<dbReference type="AlphaFoldDB" id="A0A1E5XJF7"/>
<evidence type="ECO:0000313" key="3">
    <source>
        <dbReference type="Proteomes" id="UP000095463"/>
    </source>
</evidence>
<dbReference type="InterPro" id="IPR001646">
    <property type="entry name" value="5peptide_repeat"/>
</dbReference>
<dbReference type="Pfam" id="PF00805">
    <property type="entry name" value="Pentapeptide"/>
    <property type="match status" value="3"/>
</dbReference>
<keyword evidence="1" id="KW-0472">Membrane</keyword>
<keyword evidence="1" id="KW-1133">Transmembrane helix</keyword>
<sequence length="550" mass="59541">MSDDKQGQPAPEVDRPGERARAFNAAMATLGIAIVVFIVGVVVGFPLATFGVEFVTANGGLVFGLLFGFLVLVLVVTAVLMIFRRQIWESLFKRSEVEMERFARPLSEVARFAAQQKVAEATDSARDLAELVLARYAWVSTRRWLMATITAFIAAIAALAGSALLFQQNQLLRTQIGLMQDQNGRIEEQNRFIQSQIELGEAQRSTSIVPEILEIGAQVAQEVAGFNTFAGDQPAIAMLSPGLRARIIAATTAARPYRYLRNPLTDLDENLLMSSGLLRRTDLAASATVRQQLDAANGAVQFAGEQSGVMSDRPLSPERGQIIGLLISNGLTDFSTLNGADFSFAEVRSTSTGSSIRFHFAALRFANFDRQLLVGAEFDGAYLEHARFRNANINYTRFTAGELPSITGGAGLKQGAQLSGADFSGAILKHVSFDGSRGFGINFDGGVVHNTTFAGTSMAGSTFRNAIFGVVDFSGADLKSVDFDGAIVFDAGFLDTVAKQASPESFVRDRFEIAPLAAEEFARHPRWSDAWLDGLEARQAYRITRVGAFE</sequence>
<dbReference type="SUPFAM" id="SSF141571">
    <property type="entry name" value="Pentapeptide repeat-like"/>
    <property type="match status" value="1"/>
</dbReference>
<comment type="caution">
    <text evidence="2">The sequence shown here is derived from an EMBL/GenBank/DDBJ whole genome shotgun (WGS) entry which is preliminary data.</text>
</comment>
<evidence type="ECO:0000256" key="1">
    <source>
        <dbReference type="SAM" id="Phobius"/>
    </source>
</evidence>
<dbReference type="OrthoDB" id="8108582at2"/>
<organism evidence="2 3">
    <name type="scientific">Devosia insulae DS-56</name>
    <dbReference type="NCBI Taxonomy" id="1116389"/>
    <lineage>
        <taxon>Bacteria</taxon>
        <taxon>Pseudomonadati</taxon>
        <taxon>Pseudomonadota</taxon>
        <taxon>Alphaproteobacteria</taxon>
        <taxon>Hyphomicrobiales</taxon>
        <taxon>Devosiaceae</taxon>
        <taxon>Devosia</taxon>
    </lineage>
</organism>
<dbReference type="PANTHER" id="PTHR14136">
    <property type="entry name" value="BTB_POZ DOMAIN-CONTAINING PROTEIN KCTD9"/>
    <property type="match status" value="1"/>
</dbReference>
<dbReference type="EMBL" id="LAJE02000361">
    <property type="protein sequence ID" value="OEO28728.1"/>
    <property type="molecule type" value="Genomic_DNA"/>
</dbReference>
<dbReference type="RefSeq" id="WP_069911978.1">
    <property type="nucleotide sequence ID" value="NZ_LAJE02000361.1"/>
</dbReference>
<feature type="transmembrane region" description="Helical" evidence="1">
    <location>
        <begin position="60"/>
        <end position="83"/>
    </location>
</feature>
<name>A0A1E5XJF7_9HYPH</name>